<dbReference type="RefSeq" id="WP_123291099.1">
    <property type="nucleotide sequence ID" value="NZ_RJVA01000014.1"/>
</dbReference>
<dbReference type="Proteomes" id="UP000276223">
    <property type="component" value="Unassembled WGS sequence"/>
</dbReference>
<evidence type="ECO:0000256" key="2">
    <source>
        <dbReference type="ARBA" id="ARBA00022795"/>
    </source>
</evidence>
<comment type="similarity">
    <text evidence="4">Belongs to the FliW family.</text>
</comment>
<keyword evidence="5" id="KW-0282">Flagellum</keyword>
<comment type="subunit">
    <text evidence="4">Interacts with translational regulator CsrA and flagellin(s).</text>
</comment>
<dbReference type="AlphaFoldDB" id="A0A3N1UM03"/>
<comment type="caution">
    <text evidence="5">The sequence shown here is derived from an EMBL/GenBank/DDBJ whole genome shotgun (WGS) entry which is preliminary data.</text>
</comment>
<dbReference type="SUPFAM" id="SSF141457">
    <property type="entry name" value="BH3618-like"/>
    <property type="match status" value="1"/>
</dbReference>
<evidence type="ECO:0000313" key="6">
    <source>
        <dbReference type="Proteomes" id="UP000276223"/>
    </source>
</evidence>
<name>A0A3N1UM03_9BACT</name>
<dbReference type="HAMAP" id="MF_01185">
    <property type="entry name" value="FliW"/>
    <property type="match status" value="1"/>
</dbReference>
<keyword evidence="2 4" id="KW-1005">Bacterial flagellum biogenesis</keyword>
<evidence type="ECO:0000313" key="5">
    <source>
        <dbReference type="EMBL" id="ROQ90758.1"/>
    </source>
</evidence>
<dbReference type="PANTHER" id="PTHR39190">
    <property type="entry name" value="FLAGELLAR ASSEMBLY FACTOR FLIW"/>
    <property type="match status" value="1"/>
</dbReference>
<dbReference type="Pfam" id="PF02623">
    <property type="entry name" value="FliW"/>
    <property type="match status" value="1"/>
</dbReference>
<protein>
    <recommendedName>
        <fullName evidence="4">Flagellar assembly factor FliW</fullName>
    </recommendedName>
</protein>
<dbReference type="InterPro" id="IPR024046">
    <property type="entry name" value="Flagellar_assmbl_FliW_dom_sf"/>
</dbReference>
<dbReference type="GO" id="GO:0044780">
    <property type="term" value="P:bacterial-type flagellum assembly"/>
    <property type="evidence" value="ECO:0007669"/>
    <property type="project" value="UniProtKB-UniRule"/>
</dbReference>
<keyword evidence="3 4" id="KW-0810">Translation regulation</keyword>
<evidence type="ECO:0000256" key="3">
    <source>
        <dbReference type="ARBA" id="ARBA00022845"/>
    </source>
</evidence>
<evidence type="ECO:0000256" key="4">
    <source>
        <dbReference type="HAMAP-Rule" id="MF_01185"/>
    </source>
</evidence>
<organism evidence="5 6">
    <name type="scientific">Desulfosoma caldarium</name>
    <dbReference type="NCBI Taxonomy" id="610254"/>
    <lineage>
        <taxon>Bacteria</taxon>
        <taxon>Pseudomonadati</taxon>
        <taxon>Thermodesulfobacteriota</taxon>
        <taxon>Syntrophobacteria</taxon>
        <taxon>Syntrophobacterales</taxon>
        <taxon>Syntrophobacteraceae</taxon>
        <taxon>Desulfosoma</taxon>
    </lineage>
</organism>
<comment type="function">
    <text evidence="4">Acts as an anti-CsrA protein, binds CsrA and prevents it from repressing translation of its target genes, one of which is flagellin. Binds to flagellin and participates in the assembly of the flagellum.</text>
</comment>
<gene>
    <name evidence="4" type="primary">fliW</name>
    <name evidence="5" type="ORF">EDC27_2648</name>
</gene>
<reference evidence="5 6" key="1">
    <citation type="submission" date="2018-11" db="EMBL/GenBank/DDBJ databases">
        <title>Genomic Encyclopedia of Type Strains, Phase IV (KMG-IV): sequencing the most valuable type-strain genomes for metagenomic binning, comparative biology and taxonomic classification.</title>
        <authorList>
            <person name="Goeker M."/>
        </authorList>
    </citation>
    <scope>NUCLEOTIDE SEQUENCE [LARGE SCALE GENOMIC DNA]</scope>
    <source>
        <strain evidence="5 6">DSM 22027</strain>
    </source>
</reference>
<accession>A0A3N1UM03</accession>
<evidence type="ECO:0000256" key="1">
    <source>
        <dbReference type="ARBA" id="ARBA00022490"/>
    </source>
</evidence>
<dbReference type="GO" id="GO:0005737">
    <property type="term" value="C:cytoplasm"/>
    <property type="evidence" value="ECO:0007669"/>
    <property type="project" value="UniProtKB-SubCell"/>
</dbReference>
<dbReference type="EMBL" id="RJVA01000014">
    <property type="protein sequence ID" value="ROQ90758.1"/>
    <property type="molecule type" value="Genomic_DNA"/>
</dbReference>
<dbReference type="Gene3D" id="2.30.290.10">
    <property type="entry name" value="BH3618-like"/>
    <property type="match status" value="1"/>
</dbReference>
<dbReference type="InterPro" id="IPR003775">
    <property type="entry name" value="Flagellar_assembly_factor_FliW"/>
</dbReference>
<keyword evidence="6" id="KW-1185">Reference proteome</keyword>
<keyword evidence="1 4" id="KW-0963">Cytoplasm</keyword>
<keyword evidence="5" id="KW-0966">Cell projection</keyword>
<keyword evidence="4" id="KW-0143">Chaperone</keyword>
<keyword evidence="5" id="KW-0969">Cilium</keyword>
<comment type="subcellular location">
    <subcellularLocation>
        <location evidence="4">Cytoplasm</location>
    </subcellularLocation>
</comment>
<dbReference type="PANTHER" id="PTHR39190:SF1">
    <property type="entry name" value="FLAGELLAR ASSEMBLY FACTOR FLIW"/>
    <property type="match status" value="1"/>
</dbReference>
<sequence>MKISTTRFGTLELDEATFIHFPWGIPGFENLKRYVLVELRQGPFKWLQAVDHPDVAFVVSPPDVFGLQYTVPAMRASLIDLQDSKDLAILVLISFDRTTRTVRPHVRTPLLLNASNRQAYQWVIEAGEEQSVVHIVKDTKKEETP</sequence>
<proteinExistence type="inferred from homology"/>
<dbReference type="OrthoDB" id="9801235at2"/>
<dbReference type="GO" id="GO:0006417">
    <property type="term" value="P:regulation of translation"/>
    <property type="evidence" value="ECO:0007669"/>
    <property type="project" value="UniProtKB-KW"/>
</dbReference>